<dbReference type="InterPro" id="IPR009003">
    <property type="entry name" value="Peptidase_S1_PA"/>
</dbReference>
<dbReference type="AlphaFoldDB" id="A0A6J2SST6"/>
<evidence type="ECO:0000259" key="2">
    <source>
        <dbReference type="Pfam" id="PF00089"/>
    </source>
</evidence>
<dbReference type="Gene3D" id="2.40.10.10">
    <property type="entry name" value="Trypsin-like serine proteases"/>
    <property type="match status" value="2"/>
</dbReference>
<feature type="signal peptide" evidence="1">
    <location>
        <begin position="1"/>
        <end position="23"/>
    </location>
</feature>
<keyword evidence="1" id="KW-0732">Signal</keyword>
<dbReference type="SUPFAM" id="SSF50494">
    <property type="entry name" value="Trypsin-like serine proteases"/>
    <property type="match status" value="1"/>
</dbReference>
<dbReference type="KEGG" id="dhe:115482955"/>
<dbReference type="InterPro" id="IPR043504">
    <property type="entry name" value="Peptidase_S1_PA_chymotrypsin"/>
</dbReference>
<dbReference type="GO" id="GO:0004252">
    <property type="term" value="F:serine-type endopeptidase activity"/>
    <property type="evidence" value="ECO:0007669"/>
    <property type="project" value="InterPro"/>
</dbReference>
<sequence>MAVIAAFLSLILRLLITTSEIDGVPQDKQLGDSCFWELDNTMGRCEIDSKCVVLHEAIRARKLKIDDIPTCGYFSANSPEMVCCPTVPKELRFPYLASLQYVGPLHDDFVFRCTAIILSSKQLLTTSICVGSKERENPNSVVLGVSDMRGHIDEKLTFQLKTNAMQINNDVVLFDLHTDINFKDQSMKNVSMATLCYENELTEQSRLYAVGFAQNEATNCGLFKLRLERLSDCRVPELSRPVTGINTNATHICVRAMPETSPRLDGCKNCLTATSSVLHVERSDGSLCVAGIATPTTDECTVNSESTLYTIFVKIGFKNACGQFVLPDGPTYRNNND</sequence>
<accession>A0A6J2SST6</accession>
<dbReference type="RefSeq" id="XP_030079297.1">
    <property type="nucleotide sequence ID" value="XM_030223437.1"/>
</dbReference>
<protein>
    <submittedName>
        <fullName evidence="4">Uncharacterized protein LOC115482955 isoform X1</fullName>
    </submittedName>
</protein>
<proteinExistence type="predicted"/>
<dbReference type="GeneID" id="115482955"/>
<gene>
    <name evidence="4" type="primary">LOC115482955</name>
</gene>
<name>A0A6J2SST6_DROHY</name>
<evidence type="ECO:0000256" key="1">
    <source>
        <dbReference type="SAM" id="SignalP"/>
    </source>
</evidence>
<dbReference type="Proteomes" id="UP000504633">
    <property type="component" value="Unplaced"/>
</dbReference>
<organism evidence="3 4">
    <name type="scientific">Drosophila hydei</name>
    <name type="common">Fruit fly</name>
    <dbReference type="NCBI Taxonomy" id="7224"/>
    <lineage>
        <taxon>Eukaryota</taxon>
        <taxon>Metazoa</taxon>
        <taxon>Ecdysozoa</taxon>
        <taxon>Arthropoda</taxon>
        <taxon>Hexapoda</taxon>
        <taxon>Insecta</taxon>
        <taxon>Pterygota</taxon>
        <taxon>Neoptera</taxon>
        <taxon>Endopterygota</taxon>
        <taxon>Diptera</taxon>
        <taxon>Brachycera</taxon>
        <taxon>Muscomorpha</taxon>
        <taxon>Ephydroidea</taxon>
        <taxon>Drosophilidae</taxon>
        <taxon>Drosophila</taxon>
    </lineage>
</organism>
<keyword evidence="3" id="KW-1185">Reference proteome</keyword>
<feature type="domain" description="Peptidase S1" evidence="2">
    <location>
        <begin position="92"/>
        <end position="256"/>
    </location>
</feature>
<evidence type="ECO:0000313" key="3">
    <source>
        <dbReference type="Proteomes" id="UP000504633"/>
    </source>
</evidence>
<evidence type="ECO:0000313" key="4">
    <source>
        <dbReference type="RefSeq" id="XP_030079297.1"/>
    </source>
</evidence>
<dbReference type="InterPro" id="IPR001254">
    <property type="entry name" value="Trypsin_dom"/>
</dbReference>
<dbReference type="OrthoDB" id="7872189at2759"/>
<dbReference type="GO" id="GO:0006508">
    <property type="term" value="P:proteolysis"/>
    <property type="evidence" value="ECO:0007669"/>
    <property type="project" value="InterPro"/>
</dbReference>
<reference evidence="4" key="1">
    <citation type="submission" date="2025-08" db="UniProtKB">
        <authorList>
            <consortium name="RefSeq"/>
        </authorList>
    </citation>
    <scope>IDENTIFICATION</scope>
    <source>
        <strain evidence="4">15085-1641.00</strain>
        <tissue evidence="4">Whole body</tissue>
    </source>
</reference>
<dbReference type="Pfam" id="PF00089">
    <property type="entry name" value="Trypsin"/>
    <property type="match status" value="1"/>
</dbReference>
<feature type="chain" id="PRO_5026779567" evidence="1">
    <location>
        <begin position="24"/>
        <end position="337"/>
    </location>
</feature>